<reference evidence="2" key="1">
    <citation type="submission" date="2016-11" db="UniProtKB">
        <authorList>
            <consortium name="WormBaseParasite"/>
        </authorList>
    </citation>
    <scope>IDENTIFICATION</scope>
    <source>
        <strain evidence="2">KR3021</strain>
    </source>
</reference>
<sequence>MVSKYIIALLAIAKVSMACFGGSSGQACCPQAQASSCGPSVPQCGASSAQSYASAPVSSYALPSSGGYPRPLGYQTSPQQSYNQAPQPSYNQAPAVNTYSSSIDSSSYVHEKSFPAPSQGYNNGPQVAVQQVGQSQGYNNGPSISVQPSQGYNNGPSISVQPSPGYNNGPASIPAPQVIPSQENYQNKPIEQPTGPVAPAPQPQILPAPEVHEPGFENRGSEGTEPVAPTPAVPAPGYEEKTEVKPEVPAVVEPVAPVEPVAVVEEKTTEVKPEPQPGYEEKTEVKEEVKPETPAVVEPVAPAQGYEEKQPAVVEVVAPVAPSQGYEDKQVTVPVTQPEKPKYDATAENVVAPVAPAAGTDYADETNEGALGDEACSNHQLRTIIEAAVKQSQDNLEIAKIIESESSKAIGGRFNSIVSSSEFGYVNFYSANNCVLRTSGKHVLLWQD</sequence>
<evidence type="ECO:0000313" key="2">
    <source>
        <dbReference type="WBParaSite" id="RSKR_0000377200.1"/>
    </source>
</evidence>
<name>A0AC35TS43_9BILA</name>
<protein>
    <submittedName>
        <fullName evidence="2">Ground-like domain-containing protein</fullName>
    </submittedName>
</protein>
<accession>A0AC35TS43</accession>
<dbReference type="WBParaSite" id="RSKR_0000377200.1">
    <property type="protein sequence ID" value="RSKR_0000377200.1"/>
    <property type="gene ID" value="RSKR_0000377200"/>
</dbReference>
<evidence type="ECO:0000313" key="1">
    <source>
        <dbReference type="Proteomes" id="UP000095286"/>
    </source>
</evidence>
<organism evidence="1 2">
    <name type="scientific">Rhabditophanes sp. KR3021</name>
    <dbReference type="NCBI Taxonomy" id="114890"/>
    <lineage>
        <taxon>Eukaryota</taxon>
        <taxon>Metazoa</taxon>
        <taxon>Ecdysozoa</taxon>
        <taxon>Nematoda</taxon>
        <taxon>Chromadorea</taxon>
        <taxon>Rhabditida</taxon>
        <taxon>Tylenchina</taxon>
        <taxon>Panagrolaimomorpha</taxon>
        <taxon>Strongyloidoidea</taxon>
        <taxon>Alloionematidae</taxon>
        <taxon>Rhabditophanes</taxon>
    </lineage>
</organism>
<proteinExistence type="predicted"/>
<dbReference type="Proteomes" id="UP000095286">
    <property type="component" value="Unplaced"/>
</dbReference>